<evidence type="ECO:0000313" key="4">
    <source>
        <dbReference type="EMBL" id="NXC72159.1"/>
    </source>
</evidence>
<dbReference type="PANTHER" id="PTHR24300">
    <property type="entry name" value="CYTOCHROME P450 508A4-RELATED"/>
    <property type="match status" value="1"/>
</dbReference>
<comment type="caution">
    <text evidence="4">The sequence shown here is derived from an EMBL/GenBank/DDBJ whole genome shotgun (WGS) entry which is preliminary data.</text>
</comment>
<feature type="non-terminal residue" evidence="4">
    <location>
        <position position="78"/>
    </location>
</feature>
<dbReference type="GO" id="GO:0006082">
    <property type="term" value="P:organic acid metabolic process"/>
    <property type="evidence" value="ECO:0007669"/>
    <property type="project" value="TreeGrafter"/>
</dbReference>
<keyword evidence="3" id="KW-0408">Iron</keyword>
<dbReference type="InterPro" id="IPR036396">
    <property type="entry name" value="Cyt_P450_sf"/>
</dbReference>
<evidence type="ECO:0000256" key="2">
    <source>
        <dbReference type="ARBA" id="ARBA00022723"/>
    </source>
</evidence>
<name>A0A851Q2V9_ANHAN</name>
<dbReference type="InterPro" id="IPR001128">
    <property type="entry name" value="Cyt_P450"/>
</dbReference>
<accession>A0A851Q2V9</accession>
<comment type="similarity">
    <text evidence="1">Belongs to the cytochrome P450 family.</text>
</comment>
<protein>
    <submittedName>
        <fullName evidence="4">CP2W1 protein</fullName>
    </submittedName>
</protein>
<feature type="non-terminal residue" evidence="4">
    <location>
        <position position="1"/>
    </location>
</feature>
<dbReference type="SUPFAM" id="SSF48264">
    <property type="entry name" value="Cytochrome P450"/>
    <property type="match status" value="1"/>
</dbReference>
<keyword evidence="5" id="KW-1185">Reference proteome</keyword>
<dbReference type="Pfam" id="PF00067">
    <property type="entry name" value="p450"/>
    <property type="match status" value="1"/>
</dbReference>
<dbReference type="Proteomes" id="UP000657035">
    <property type="component" value="Unassembled WGS sequence"/>
</dbReference>
<dbReference type="AlphaFoldDB" id="A0A851Q2V9"/>
<dbReference type="EMBL" id="WBMU01001948">
    <property type="protein sequence ID" value="NXC72159.1"/>
    <property type="molecule type" value="Genomic_DNA"/>
</dbReference>
<dbReference type="OrthoDB" id="9903536at2759"/>
<gene>
    <name evidence="4" type="primary">Cyp2w1_2</name>
    <name evidence="4" type="ORF">ANHANH_R15287</name>
</gene>
<dbReference type="GO" id="GO:0005506">
    <property type="term" value="F:iron ion binding"/>
    <property type="evidence" value="ECO:0007669"/>
    <property type="project" value="InterPro"/>
</dbReference>
<dbReference type="GO" id="GO:0020037">
    <property type="term" value="F:heme binding"/>
    <property type="evidence" value="ECO:0007669"/>
    <property type="project" value="InterPro"/>
</dbReference>
<evidence type="ECO:0000256" key="3">
    <source>
        <dbReference type="ARBA" id="ARBA00023004"/>
    </source>
</evidence>
<sequence>LAFLCPAEKVHAEIDRVLGPGSLPTFEDRKNMPFTNAVIHEVQRFVTLLPHVPRCTTVDTHFKGYFIPKVLAALQTKR</sequence>
<dbReference type="InterPro" id="IPR050182">
    <property type="entry name" value="Cytochrome_P450_fam2"/>
</dbReference>
<dbReference type="GO" id="GO:0006805">
    <property type="term" value="P:xenobiotic metabolic process"/>
    <property type="evidence" value="ECO:0007669"/>
    <property type="project" value="TreeGrafter"/>
</dbReference>
<dbReference type="GO" id="GO:0016712">
    <property type="term" value="F:oxidoreductase activity, acting on paired donors, with incorporation or reduction of molecular oxygen, reduced flavin or flavoprotein as one donor, and incorporation of one atom of oxygen"/>
    <property type="evidence" value="ECO:0007669"/>
    <property type="project" value="TreeGrafter"/>
</dbReference>
<evidence type="ECO:0000256" key="1">
    <source>
        <dbReference type="ARBA" id="ARBA00010617"/>
    </source>
</evidence>
<organism evidence="4 5">
    <name type="scientific">Anhinga anhinga</name>
    <name type="common">Anhinga</name>
    <name type="synonym">Plotus anhinga</name>
    <dbReference type="NCBI Taxonomy" id="56067"/>
    <lineage>
        <taxon>Eukaryota</taxon>
        <taxon>Metazoa</taxon>
        <taxon>Chordata</taxon>
        <taxon>Craniata</taxon>
        <taxon>Vertebrata</taxon>
        <taxon>Euteleostomi</taxon>
        <taxon>Archelosauria</taxon>
        <taxon>Archosauria</taxon>
        <taxon>Dinosauria</taxon>
        <taxon>Saurischia</taxon>
        <taxon>Theropoda</taxon>
        <taxon>Coelurosauria</taxon>
        <taxon>Aves</taxon>
        <taxon>Neognathae</taxon>
        <taxon>Neoaves</taxon>
        <taxon>Aequornithes</taxon>
        <taxon>Suliformes</taxon>
        <taxon>Anhingidae</taxon>
        <taxon>Anhinga</taxon>
    </lineage>
</organism>
<dbReference type="Gene3D" id="1.10.630.10">
    <property type="entry name" value="Cytochrome P450"/>
    <property type="match status" value="1"/>
</dbReference>
<reference evidence="4" key="1">
    <citation type="submission" date="2019-09" db="EMBL/GenBank/DDBJ databases">
        <title>Bird 10,000 Genomes (B10K) Project - Family phase.</title>
        <authorList>
            <person name="Zhang G."/>
        </authorList>
    </citation>
    <scope>NUCLEOTIDE SEQUENCE</scope>
    <source>
        <strain evidence="4">B10K-CU-031-38</strain>
    </source>
</reference>
<dbReference type="GO" id="GO:0005737">
    <property type="term" value="C:cytoplasm"/>
    <property type="evidence" value="ECO:0007669"/>
    <property type="project" value="TreeGrafter"/>
</dbReference>
<keyword evidence="2" id="KW-0479">Metal-binding</keyword>
<proteinExistence type="inferred from homology"/>
<evidence type="ECO:0000313" key="5">
    <source>
        <dbReference type="Proteomes" id="UP000657035"/>
    </source>
</evidence>
<dbReference type="PANTHER" id="PTHR24300:SF291">
    <property type="entry name" value="CYTOCHROME P450 2W1"/>
    <property type="match status" value="1"/>
</dbReference>